<dbReference type="EMBL" id="JAGDFX010000005">
    <property type="protein sequence ID" value="MBO1519109.1"/>
    <property type="molecule type" value="Genomic_DNA"/>
</dbReference>
<proteinExistence type="predicted"/>
<dbReference type="InterPro" id="IPR009971">
    <property type="entry name" value="DUF1496"/>
</dbReference>
<accession>A0ABS3NEW7</accession>
<evidence type="ECO:0000313" key="2">
    <source>
        <dbReference type="EMBL" id="MBO1519109.1"/>
    </source>
</evidence>
<protein>
    <submittedName>
        <fullName evidence="2">DUF1496 domain-containing protein</fullName>
    </submittedName>
</protein>
<dbReference type="Pfam" id="PF07383">
    <property type="entry name" value="DUF1496"/>
    <property type="match status" value="1"/>
</dbReference>
<dbReference type="Proteomes" id="UP000664882">
    <property type="component" value="Unassembled WGS sequence"/>
</dbReference>
<evidence type="ECO:0000256" key="1">
    <source>
        <dbReference type="SAM" id="SignalP"/>
    </source>
</evidence>
<gene>
    <name evidence="2" type="ORF">J3U76_05605</name>
</gene>
<organism evidence="2 3">
    <name type="scientific">Oceanisphaera pacifica</name>
    <dbReference type="NCBI Taxonomy" id="2818389"/>
    <lineage>
        <taxon>Bacteria</taxon>
        <taxon>Pseudomonadati</taxon>
        <taxon>Pseudomonadota</taxon>
        <taxon>Gammaproteobacteria</taxon>
        <taxon>Aeromonadales</taxon>
        <taxon>Aeromonadaceae</taxon>
        <taxon>Oceanisphaera</taxon>
    </lineage>
</organism>
<reference evidence="2 3" key="1">
    <citation type="submission" date="2021-03" db="EMBL/GenBank/DDBJ databases">
        <title>Oceanisphaera sp. nov., isolated from the intestine.</title>
        <authorList>
            <person name="Zhao L.-H."/>
            <person name="Shi L.-F."/>
        </authorList>
    </citation>
    <scope>NUCLEOTIDE SEQUENCE [LARGE SCALE GENOMIC DNA]</scope>
    <source>
        <strain evidence="2 3">DM8</strain>
    </source>
</reference>
<feature type="signal peptide" evidence="1">
    <location>
        <begin position="1"/>
        <end position="17"/>
    </location>
</feature>
<keyword evidence="1" id="KW-0732">Signal</keyword>
<name>A0ABS3NEW7_9GAMM</name>
<feature type="chain" id="PRO_5046621234" evidence="1">
    <location>
        <begin position="18"/>
        <end position="88"/>
    </location>
</feature>
<keyword evidence="3" id="KW-1185">Reference proteome</keyword>
<sequence>MKVLVFFLLIISASVAANTVSTQPSLELNVNSGLERVCFYANQRYSKGAVIEVGTQLFVCEREKSYEQNGRLGWLPFPAASADSTKRN</sequence>
<comment type="caution">
    <text evidence="2">The sequence shown here is derived from an EMBL/GenBank/DDBJ whole genome shotgun (WGS) entry which is preliminary data.</text>
</comment>
<evidence type="ECO:0000313" key="3">
    <source>
        <dbReference type="Proteomes" id="UP000664882"/>
    </source>
</evidence>